<evidence type="ECO:0000313" key="3">
    <source>
        <dbReference type="Proteomes" id="UP001642260"/>
    </source>
</evidence>
<feature type="compositionally biased region" description="Basic and acidic residues" evidence="1">
    <location>
        <begin position="78"/>
        <end position="97"/>
    </location>
</feature>
<sequence length="159" mass="17763">MALAEYIFTSTLKLLLIKNFLKSVKAHVDNKLLQVFHCYCGQTYTFQLKQGEFNFTSKHYTISRIATEQQCAQLPKFVIHEDNHGSDDDKPEEKPVELKGSSGYQNAVAEVAGGVTPKVRETRNDNHQPSSSVVPAIVRPAASSLILDRNETGKKGRRT</sequence>
<evidence type="ECO:0000256" key="1">
    <source>
        <dbReference type="SAM" id="MobiDB-lite"/>
    </source>
</evidence>
<reference evidence="2 3" key="1">
    <citation type="submission" date="2022-03" db="EMBL/GenBank/DDBJ databases">
        <authorList>
            <person name="Macdonald S."/>
            <person name="Ahmed S."/>
            <person name="Newling K."/>
        </authorList>
    </citation>
    <scope>NUCLEOTIDE SEQUENCE [LARGE SCALE GENOMIC DNA]</scope>
</reference>
<proteinExistence type="predicted"/>
<keyword evidence="3" id="KW-1185">Reference proteome</keyword>
<dbReference type="Proteomes" id="UP001642260">
    <property type="component" value="Unassembled WGS sequence"/>
</dbReference>
<dbReference type="AlphaFoldDB" id="A0ABC8K8S6"/>
<gene>
    <name evidence="2" type="ORF">ERUC_LOCUS20757</name>
</gene>
<evidence type="ECO:0000313" key="2">
    <source>
        <dbReference type="EMBL" id="CAH8355002.1"/>
    </source>
</evidence>
<name>A0ABC8K8S6_ERUVS</name>
<organism evidence="2 3">
    <name type="scientific">Eruca vesicaria subsp. sativa</name>
    <name type="common">Garden rocket</name>
    <name type="synonym">Eruca sativa</name>
    <dbReference type="NCBI Taxonomy" id="29727"/>
    <lineage>
        <taxon>Eukaryota</taxon>
        <taxon>Viridiplantae</taxon>
        <taxon>Streptophyta</taxon>
        <taxon>Embryophyta</taxon>
        <taxon>Tracheophyta</taxon>
        <taxon>Spermatophyta</taxon>
        <taxon>Magnoliopsida</taxon>
        <taxon>eudicotyledons</taxon>
        <taxon>Gunneridae</taxon>
        <taxon>Pentapetalae</taxon>
        <taxon>rosids</taxon>
        <taxon>malvids</taxon>
        <taxon>Brassicales</taxon>
        <taxon>Brassicaceae</taxon>
        <taxon>Brassiceae</taxon>
        <taxon>Eruca</taxon>
    </lineage>
</organism>
<feature type="region of interest" description="Disordered" evidence="1">
    <location>
        <begin position="114"/>
        <end position="137"/>
    </location>
</feature>
<feature type="region of interest" description="Disordered" evidence="1">
    <location>
        <begin position="78"/>
        <end position="101"/>
    </location>
</feature>
<feature type="non-terminal residue" evidence="2">
    <location>
        <position position="159"/>
    </location>
</feature>
<dbReference type="EMBL" id="CAKOAT010201821">
    <property type="protein sequence ID" value="CAH8355002.1"/>
    <property type="molecule type" value="Genomic_DNA"/>
</dbReference>
<accession>A0ABC8K8S6</accession>
<comment type="caution">
    <text evidence="2">The sequence shown here is derived from an EMBL/GenBank/DDBJ whole genome shotgun (WGS) entry which is preliminary data.</text>
</comment>
<protein>
    <submittedName>
        <fullName evidence="2">Uncharacterized protein</fullName>
    </submittedName>
</protein>